<dbReference type="RefSeq" id="WP_196153265.1">
    <property type="nucleotide sequence ID" value="NZ_JADMLG010000019.1"/>
</dbReference>
<dbReference type="Proteomes" id="UP000655751">
    <property type="component" value="Unassembled WGS sequence"/>
</dbReference>
<name>A0A931IIG6_9NOCA</name>
<dbReference type="AlphaFoldDB" id="A0A931IIG6"/>
<protein>
    <submittedName>
        <fullName evidence="1">Uncharacterized protein</fullName>
    </submittedName>
</protein>
<organism evidence="1 2">
    <name type="scientific">Nocardia bovistercoris</name>
    <dbReference type="NCBI Taxonomy" id="2785916"/>
    <lineage>
        <taxon>Bacteria</taxon>
        <taxon>Bacillati</taxon>
        <taxon>Actinomycetota</taxon>
        <taxon>Actinomycetes</taxon>
        <taxon>Mycobacteriales</taxon>
        <taxon>Nocardiaceae</taxon>
        <taxon>Nocardia</taxon>
    </lineage>
</organism>
<dbReference type="EMBL" id="JADMLG010000019">
    <property type="protein sequence ID" value="MBH0780960.1"/>
    <property type="molecule type" value="Genomic_DNA"/>
</dbReference>
<proteinExistence type="predicted"/>
<keyword evidence="2" id="KW-1185">Reference proteome</keyword>
<sequence length="213" mass="21168">MEREAAALSGVGLTVDLGSGLDLDAAGVVVSAVQGASEVDGGVNFPVAAGSKITWRGRNVGGVVLVRGGIALAAGAKKVVASNLSVDLDKGVLTGSLGGRRNVRIGTAADVSHAEVVKDDGASTATLILADGGFELTKEFITVVNEALGTAFATGADTEVLVDASLSVDVDLAKGNAVNTGLVRALGLEDEIDPELGHAGLLDAGLDLQISLL</sequence>
<comment type="caution">
    <text evidence="1">The sequence shown here is derived from an EMBL/GenBank/DDBJ whole genome shotgun (WGS) entry which is preliminary data.</text>
</comment>
<evidence type="ECO:0000313" key="1">
    <source>
        <dbReference type="EMBL" id="MBH0780960.1"/>
    </source>
</evidence>
<accession>A0A931IIG6</accession>
<gene>
    <name evidence="1" type="ORF">IT779_32285</name>
</gene>
<reference evidence="1" key="1">
    <citation type="submission" date="2020-11" db="EMBL/GenBank/DDBJ databases">
        <title>Nocardia NEAU-351.nov., a novel actinomycete isolated from the cow dung.</title>
        <authorList>
            <person name="Zhang X."/>
        </authorList>
    </citation>
    <scope>NUCLEOTIDE SEQUENCE</scope>
    <source>
        <strain evidence="1">NEAU-351</strain>
    </source>
</reference>
<evidence type="ECO:0000313" key="2">
    <source>
        <dbReference type="Proteomes" id="UP000655751"/>
    </source>
</evidence>